<name>A0A926ZLE6_9CYAN</name>
<dbReference type="PROSITE" id="PS01152">
    <property type="entry name" value="HESB"/>
    <property type="match status" value="1"/>
</dbReference>
<proteinExistence type="predicted"/>
<dbReference type="InterPro" id="IPR017870">
    <property type="entry name" value="FeS_cluster_insertion_CS"/>
</dbReference>
<dbReference type="Proteomes" id="UP000641646">
    <property type="component" value="Unassembled WGS sequence"/>
</dbReference>
<dbReference type="SUPFAM" id="SSF89360">
    <property type="entry name" value="HesB-like domain"/>
    <property type="match status" value="1"/>
</dbReference>
<dbReference type="AlphaFoldDB" id="A0A926ZLE6"/>
<evidence type="ECO:0000259" key="1">
    <source>
        <dbReference type="Pfam" id="PF01521"/>
    </source>
</evidence>
<protein>
    <submittedName>
        <fullName evidence="2">Iron-sulfur cluster assembly accessory protein</fullName>
    </submittedName>
</protein>
<keyword evidence="3" id="KW-1185">Reference proteome</keyword>
<dbReference type="InterPro" id="IPR035903">
    <property type="entry name" value="HesB-like_dom_sf"/>
</dbReference>
<evidence type="ECO:0000313" key="2">
    <source>
        <dbReference type="EMBL" id="MBD2186322.1"/>
    </source>
</evidence>
<dbReference type="GO" id="GO:0005506">
    <property type="term" value="F:iron ion binding"/>
    <property type="evidence" value="ECO:0007669"/>
    <property type="project" value="TreeGrafter"/>
</dbReference>
<dbReference type="InterPro" id="IPR000361">
    <property type="entry name" value="ATAP_core_dom"/>
</dbReference>
<accession>A0A926ZLE6</accession>
<evidence type="ECO:0000313" key="3">
    <source>
        <dbReference type="Proteomes" id="UP000641646"/>
    </source>
</evidence>
<dbReference type="Gene3D" id="2.60.300.12">
    <property type="entry name" value="HesB-like domain"/>
    <property type="match status" value="1"/>
</dbReference>
<dbReference type="PANTHER" id="PTHR43011:SF1">
    <property type="entry name" value="IRON-SULFUR CLUSTER ASSEMBLY 2 HOMOLOG, MITOCHONDRIAL"/>
    <property type="match status" value="1"/>
</dbReference>
<sequence length="126" mass="13462">MINISKAAASEVKRLKGKLKKPNALFRLKINAGGCAGLLYAMEFDDAIAPDDIIYDCNGLQVIIPADSCQYVDGLTLDYSEDLMGGGFRFHNPKATQTCGCGNSFSIKPTSGAPLNIAAPEQTFDI</sequence>
<dbReference type="RefSeq" id="WP_190475534.1">
    <property type="nucleotide sequence ID" value="NZ_JACJPW010000191.1"/>
</dbReference>
<dbReference type="NCBIfam" id="TIGR00049">
    <property type="entry name" value="iron-sulfur cluster assembly accessory protein"/>
    <property type="match status" value="1"/>
</dbReference>
<dbReference type="InterPro" id="IPR016092">
    <property type="entry name" value="ATAP"/>
</dbReference>
<comment type="caution">
    <text evidence="2">The sequence shown here is derived from an EMBL/GenBank/DDBJ whole genome shotgun (WGS) entry which is preliminary data.</text>
</comment>
<feature type="domain" description="Core" evidence="1">
    <location>
        <begin position="2"/>
        <end position="103"/>
    </location>
</feature>
<dbReference type="GO" id="GO:0051537">
    <property type="term" value="F:2 iron, 2 sulfur cluster binding"/>
    <property type="evidence" value="ECO:0007669"/>
    <property type="project" value="TreeGrafter"/>
</dbReference>
<reference evidence="2" key="2">
    <citation type="submission" date="2020-08" db="EMBL/GenBank/DDBJ databases">
        <authorList>
            <person name="Chen M."/>
            <person name="Teng W."/>
            <person name="Zhao L."/>
            <person name="Hu C."/>
            <person name="Zhou Y."/>
            <person name="Han B."/>
            <person name="Song L."/>
            <person name="Shu W."/>
        </authorList>
    </citation>
    <scope>NUCLEOTIDE SEQUENCE</scope>
    <source>
        <strain evidence="2">FACHB-1375</strain>
    </source>
</reference>
<dbReference type="Pfam" id="PF01521">
    <property type="entry name" value="Fe-S_biosyn"/>
    <property type="match status" value="1"/>
</dbReference>
<organism evidence="2 3">
    <name type="scientific">Aerosakkonema funiforme FACHB-1375</name>
    <dbReference type="NCBI Taxonomy" id="2949571"/>
    <lineage>
        <taxon>Bacteria</taxon>
        <taxon>Bacillati</taxon>
        <taxon>Cyanobacteriota</taxon>
        <taxon>Cyanophyceae</taxon>
        <taxon>Oscillatoriophycideae</taxon>
        <taxon>Aerosakkonematales</taxon>
        <taxon>Aerosakkonemataceae</taxon>
        <taxon>Aerosakkonema</taxon>
    </lineage>
</organism>
<dbReference type="GO" id="GO:0016226">
    <property type="term" value="P:iron-sulfur cluster assembly"/>
    <property type="evidence" value="ECO:0007669"/>
    <property type="project" value="InterPro"/>
</dbReference>
<dbReference type="GO" id="GO:0051539">
    <property type="term" value="F:4 iron, 4 sulfur cluster binding"/>
    <property type="evidence" value="ECO:0007669"/>
    <property type="project" value="TreeGrafter"/>
</dbReference>
<dbReference type="PANTHER" id="PTHR43011">
    <property type="entry name" value="IRON-SULFUR CLUSTER ASSEMBLY 2 HOMOLOG, MITOCHONDRIAL"/>
    <property type="match status" value="1"/>
</dbReference>
<reference evidence="2" key="1">
    <citation type="journal article" date="2015" name="ISME J.">
        <title>Draft Genome Sequence of Streptomyces incarnatus NRRL8089, which Produces the Nucleoside Antibiotic Sinefungin.</title>
        <authorList>
            <person name="Oshima K."/>
            <person name="Hattori M."/>
            <person name="Shimizu H."/>
            <person name="Fukuda K."/>
            <person name="Nemoto M."/>
            <person name="Inagaki K."/>
            <person name="Tamura T."/>
        </authorList>
    </citation>
    <scope>NUCLEOTIDE SEQUENCE</scope>
    <source>
        <strain evidence="2">FACHB-1375</strain>
    </source>
</reference>
<gene>
    <name evidence="2" type="ORF">H6G03_35600</name>
</gene>
<dbReference type="EMBL" id="JACJPW010000191">
    <property type="protein sequence ID" value="MBD2186322.1"/>
    <property type="molecule type" value="Genomic_DNA"/>
</dbReference>